<dbReference type="SMART" id="SM00943">
    <property type="entry name" value="Prim-Pol"/>
    <property type="match status" value="1"/>
</dbReference>
<dbReference type="Pfam" id="PF09250">
    <property type="entry name" value="Prim-Pol"/>
    <property type="match status" value="1"/>
</dbReference>
<proteinExistence type="predicted"/>
<organism evidence="2 3">
    <name type="scientific">Tardibacter chloracetimidivorans</name>
    <dbReference type="NCBI Taxonomy" id="1921510"/>
    <lineage>
        <taxon>Bacteria</taxon>
        <taxon>Pseudomonadati</taxon>
        <taxon>Pseudomonadota</taxon>
        <taxon>Alphaproteobacteria</taxon>
        <taxon>Sphingomonadales</taxon>
        <taxon>Sphingomonadaceae</taxon>
        <taxon>Tardibacter</taxon>
    </lineage>
</organism>
<protein>
    <recommendedName>
        <fullName evidence="1">DNA primase/polymerase bifunctional N-terminal domain-containing protein</fullName>
    </recommendedName>
</protein>
<dbReference type="KEGG" id="sphj:BSL82_06035"/>
<feature type="domain" description="DNA primase/polymerase bifunctional N-terminal" evidence="1">
    <location>
        <begin position="15"/>
        <end position="183"/>
    </location>
</feature>
<evidence type="ECO:0000313" key="3">
    <source>
        <dbReference type="Proteomes" id="UP000182063"/>
    </source>
</evidence>
<accession>A0A1L3ZTH7</accession>
<evidence type="ECO:0000313" key="2">
    <source>
        <dbReference type="EMBL" id="API58927.1"/>
    </source>
</evidence>
<evidence type="ECO:0000259" key="1">
    <source>
        <dbReference type="SMART" id="SM00943"/>
    </source>
</evidence>
<name>A0A1L3ZTH7_9SPHN</name>
<sequence length="805" mass="87591">MADGNPHETRMVDAAMAYIGAGFRLVQLKPDSKQPLSEKGWQNATPAARDFEGGKNIGVQLGAKSGHLVDIDLDIPQARSLAGMECFFGHLPSFRRSSLAANAPGHRLVVCRDAPDKVEKFGFTKQGELDAIEPLNLAKAMVLEVRAGRGFTVFPPSVIDGDALVHNPPPGGSADVPEMEWDELRFRAGLLAFVSFAAACYPPEGGRDWFCFHLAGSLVHLGVEPDTADDIVVAVAQLNGDMSDERRGKARAAAAKRDAGEPVTGLPGFLEHIGMQVCEKRLRAWLRHDDADADGGGYEQPPGDAVVLGRPDLHGMLGEIEELLNEKSGRVFRRHADLVRVSQLEEASEEDGVIRHAGLVELRTATPGWLTVEASRVGTFVERRGKKLHRVSPPVGLLGMLHAIADESSFPAIKGLSMTPTLTCERPGYDPDSKLFLAFPEGMFPAAPMQPTREQAEAAMARLVHPLRGFPFLNDAARSVALSGMISAVVRGELRTCPLHEIDAPAAGTGKTKLAEIIGIMGTGVPPSGVTHSTDSEENEKRLVSILRTGDPVVLIDNVSNELEGDFLCSMLTNETVQARILGQSERVRLSTRVLMLATGNNIRLRGDMARRAVACRLDAKMMNPDERAFDFDAVEDVREARPQLVADALTVVRAYIAAGRPVKVPPFGSFEDWDLVRGALVWLGHADPADTRLAVKDDNPLVEEKAELFRLLLSHVGTGQRMTISQVDSKAGLEPLRFALGRHLDRGEWDKKRAGHLLLRHRDVPFMGVTLRSKANRVGVQEWWLEGEPEPALADDQGDRPCPF</sequence>
<reference evidence="3" key="1">
    <citation type="submission" date="2016-11" db="EMBL/GenBank/DDBJ databases">
        <title>Complete Genome Sequence of alachlor-degrading Sphingomonas sp. strain JJ-A5.</title>
        <authorList>
            <person name="Lee H."/>
            <person name="Ka J.-O."/>
        </authorList>
    </citation>
    <scope>NUCLEOTIDE SEQUENCE [LARGE SCALE GENOMIC DNA]</scope>
    <source>
        <strain evidence="3">JJ-A5</strain>
    </source>
</reference>
<dbReference type="STRING" id="1921510.BSL82_06035"/>
<dbReference type="OrthoDB" id="123525at2"/>
<dbReference type="SUPFAM" id="SSF56747">
    <property type="entry name" value="Prim-pol domain"/>
    <property type="match status" value="1"/>
</dbReference>
<dbReference type="EMBL" id="CP018221">
    <property type="protein sequence ID" value="API58927.1"/>
    <property type="molecule type" value="Genomic_DNA"/>
</dbReference>
<dbReference type="InterPro" id="IPR015330">
    <property type="entry name" value="DNA_primase/pol_bifunc_N"/>
</dbReference>
<dbReference type="RefSeq" id="WP_072596479.1">
    <property type="nucleotide sequence ID" value="NZ_CP018221.1"/>
</dbReference>
<keyword evidence="3" id="KW-1185">Reference proteome</keyword>
<dbReference type="AlphaFoldDB" id="A0A1L3ZTH7"/>
<dbReference type="Proteomes" id="UP000182063">
    <property type="component" value="Chromosome"/>
</dbReference>
<gene>
    <name evidence="2" type="ORF">BSL82_06035</name>
</gene>